<reference evidence="1 2" key="1">
    <citation type="submission" date="2023-08" db="EMBL/GenBank/DDBJ databases">
        <title>Implementing the SeqCode for naming new Mesorhizobium species isolated from Vachellia karroo root nodules.</title>
        <authorList>
            <person name="Van Lill M."/>
        </authorList>
    </citation>
    <scope>NUCLEOTIDE SEQUENCE [LARGE SCALE GENOMIC DNA]</scope>
    <source>
        <strain evidence="1 2">VK4B</strain>
    </source>
</reference>
<protein>
    <submittedName>
        <fullName evidence="1">Uncharacterized protein</fullName>
    </submittedName>
</protein>
<gene>
    <name evidence="1" type="ORF">RFM23_31205</name>
</gene>
<comment type="caution">
    <text evidence="1">The sequence shown here is derived from an EMBL/GenBank/DDBJ whole genome shotgun (WGS) entry which is preliminary data.</text>
</comment>
<evidence type="ECO:0000313" key="2">
    <source>
        <dbReference type="Proteomes" id="UP001276564"/>
    </source>
</evidence>
<organism evidence="1 2">
    <name type="scientific">Mesorhizobium abyssinicae</name>
    <dbReference type="NCBI Taxonomy" id="1209958"/>
    <lineage>
        <taxon>Bacteria</taxon>
        <taxon>Pseudomonadati</taxon>
        <taxon>Pseudomonadota</taxon>
        <taxon>Alphaproteobacteria</taxon>
        <taxon>Hyphomicrobiales</taxon>
        <taxon>Phyllobacteriaceae</taxon>
        <taxon>Mesorhizobium</taxon>
    </lineage>
</organism>
<proteinExistence type="predicted"/>
<sequence length="137" mass="15130">MIIRGSRQQSRKSARGRLAALLRAFPQERARLSDYLPRKVDDDCLIERRWSYGRRAPIAGQIPKAGDLGGDNIEERLSFLSAVACPPQAHEVNEHAGAGRDQAAHLVVRIFPNPQSCVGLVQALAVGIHKTWLEGTR</sequence>
<dbReference type="EMBL" id="JAVIIP010000049">
    <property type="protein sequence ID" value="MDX8542054.1"/>
    <property type="molecule type" value="Genomic_DNA"/>
</dbReference>
<name>A0ABU5AXN1_9HYPH</name>
<evidence type="ECO:0000313" key="1">
    <source>
        <dbReference type="EMBL" id="MDX8542054.1"/>
    </source>
</evidence>
<dbReference type="Proteomes" id="UP001276564">
    <property type="component" value="Unassembled WGS sequence"/>
</dbReference>
<accession>A0ABU5AXN1</accession>
<keyword evidence="2" id="KW-1185">Reference proteome</keyword>